<dbReference type="EMBL" id="FODJ01000008">
    <property type="protein sequence ID" value="SEO53380.1"/>
    <property type="molecule type" value="Genomic_DNA"/>
</dbReference>
<dbReference type="InterPro" id="IPR052536">
    <property type="entry name" value="ABC-4_Integral_Memb_Prot"/>
</dbReference>
<feature type="transmembrane region" description="Helical" evidence="6">
    <location>
        <begin position="157"/>
        <end position="175"/>
    </location>
</feature>
<comment type="similarity">
    <text evidence="6">Belongs to the ABC-4 integral membrane protein family.</text>
</comment>
<organism evidence="8 9">
    <name type="scientific">Amphibacillus marinus</name>
    <dbReference type="NCBI Taxonomy" id="872970"/>
    <lineage>
        <taxon>Bacteria</taxon>
        <taxon>Bacillati</taxon>
        <taxon>Bacillota</taxon>
        <taxon>Bacilli</taxon>
        <taxon>Bacillales</taxon>
        <taxon>Bacillaceae</taxon>
        <taxon>Amphibacillus</taxon>
    </lineage>
</organism>
<dbReference type="OrthoDB" id="1705903at2"/>
<evidence type="ECO:0000313" key="9">
    <source>
        <dbReference type="Proteomes" id="UP000199300"/>
    </source>
</evidence>
<evidence type="ECO:0000259" key="7">
    <source>
        <dbReference type="Pfam" id="PF02687"/>
    </source>
</evidence>
<name>A0A1H8QGM1_9BACI</name>
<keyword evidence="9" id="KW-1185">Reference proteome</keyword>
<dbReference type="STRING" id="872970.SAMN04488134_108162"/>
<dbReference type="GO" id="GO:0055085">
    <property type="term" value="P:transmembrane transport"/>
    <property type="evidence" value="ECO:0007669"/>
    <property type="project" value="UniProtKB-UniRule"/>
</dbReference>
<evidence type="ECO:0000313" key="8">
    <source>
        <dbReference type="EMBL" id="SEO53380.1"/>
    </source>
</evidence>
<feature type="transmembrane region" description="Helical" evidence="6">
    <location>
        <begin position="238"/>
        <end position="264"/>
    </location>
</feature>
<dbReference type="RefSeq" id="WP_091498574.1">
    <property type="nucleotide sequence ID" value="NZ_FODJ01000008.1"/>
</dbReference>
<feature type="transmembrane region" description="Helical" evidence="6">
    <location>
        <begin position="291"/>
        <end position="315"/>
    </location>
</feature>
<feature type="transmembrane region" description="Helical" evidence="6">
    <location>
        <begin position="196"/>
        <end position="218"/>
    </location>
</feature>
<dbReference type="AlphaFoldDB" id="A0A1H8QGM1"/>
<gene>
    <name evidence="8" type="ORF">SAMN04488134_108162</name>
</gene>
<dbReference type="GO" id="GO:0005886">
    <property type="term" value="C:plasma membrane"/>
    <property type="evidence" value="ECO:0007669"/>
    <property type="project" value="UniProtKB-SubCell"/>
</dbReference>
<keyword evidence="3 6" id="KW-0812">Transmembrane</keyword>
<reference evidence="8 9" key="1">
    <citation type="submission" date="2016-10" db="EMBL/GenBank/DDBJ databases">
        <authorList>
            <person name="de Groot N.N."/>
        </authorList>
    </citation>
    <scope>NUCLEOTIDE SEQUENCE [LARGE SCALE GENOMIC DNA]</scope>
    <source>
        <strain evidence="8 9">CGMCC 1.10434</strain>
    </source>
</reference>
<protein>
    <submittedName>
        <fullName evidence="8">Bacitracin transport system permease protein</fullName>
    </submittedName>
</protein>
<feature type="transmembrane region" description="Helical" evidence="6">
    <location>
        <begin position="55"/>
        <end position="75"/>
    </location>
</feature>
<dbReference type="Pfam" id="PF02687">
    <property type="entry name" value="FtsX"/>
    <property type="match status" value="1"/>
</dbReference>
<proteinExistence type="inferred from homology"/>
<keyword evidence="2 6" id="KW-1003">Cell membrane</keyword>
<dbReference type="InterPro" id="IPR003838">
    <property type="entry name" value="ABC3_permease_C"/>
</dbReference>
<feature type="transmembrane region" description="Helical" evidence="6">
    <location>
        <begin position="18"/>
        <end position="35"/>
    </location>
</feature>
<dbReference type="PANTHER" id="PTHR46795:SF3">
    <property type="entry name" value="ABC TRANSPORTER PERMEASE"/>
    <property type="match status" value="1"/>
</dbReference>
<dbReference type="PANTHER" id="PTHR46795">
    <property type="entry name" value="ABC TRANSPORTER PERMEASE-RELATED-RELATED"/>
    <property type="match status" value="1"/>
</dbReference>
<dbReference type="Proteomes" id="UP000199300">
    <property type="component" value="Unassembled WGS sequence"/>
</dbReference>
<dbReference type="InterPro" id="IPR027022">
    <property type="entry name" value="ABC_permease_BceB-typ"/>
</dbReference>
<feature type="domain" description="ABC3 transporter permease C-terminal" evidence="7">
    <location>
        <begin position="59"/>
        <end position="168"/>
    </location>
</feature>
<evidence type="ECO:0000256" key="2">
    <source>
        <dbReference type="ARBA" id="ARBA00022475"/>
    </source>
</evidence>
<evidence type="ECO:0000256" key="5">
    <source>
        <dbReference type="ARBA" id="ARBA00023136"/>
    </source>
</evidence>
<feature type="transmembrane region" description="Helical" evidence="6">
    <location>
        <begin position="615"/>
        <end position="639"/>
    </location>
</feature>
<comment type="subcellular location">
    <subcellularLocation>
        <location evidence="1 6">Cell membrane</location>
        <topology evidence="1 6">Multi-pass membrane protein</topology>
    </subcellularLocation>
</comment>
<accession>A0A1H8QGM1</accession>
<sequence length="647" mass="72748">MTVSRLIFQNLKKNITNYYLYVFALVFSVALYFSFVTLQYDPSMDQASGSVRGEAGIRVASILLFAIVAIFLLYANRLFIKRRSREIGLFQLIGMNKNRIFRVLLFENSVIYFTSVLIGILAGLLMTRFVMLVLFYVTGVDEVASLSFAPQAFRQSLIVFSSVFLLILIGNYVFIKKHTLLKLFQVEGSTENKAKRFSFIEALIGLVGFFLIGLGYYVSQLLFDGTLFESGTNLMVVMLLILTSVILGTYCFFKGSIGFILNIVRKRLSGYLNIKQVMSLASIMFRIKSNALLLTIITTVSALAIGLLSLSYITYYSADQTAQNNVAADFAFTSQSSAEQFEQTLIDQGITYQQISRQVIYAEVEIDEEMPNASLLMNESRLEVAAISSAEVDDVSLAEGAILFSGMDPIAEVILNFENVETISWFGQEIDNSEQSVSVESDSYLPYTMTRFGAPVAIVHDDTFQLLADNLDPSLQREANTFYGFTVANSEELNIANELFNKEIFEDTPGPLSRLNLRQEQREATGLAMFIVGFLGLTFLITSGCILYFKQMDESESEKGNYTILRKIGYTEQDLTEGIKVKQLYNFGFPLLLGLSHSFFAVQSGWFFFGSEMWTPMLIVMGIYTMLYSLFGLLSVGYYKQVIRRAL</sequence>
<evidence type="ECO:0000256" key="3">
    <source>
        <dbReference type="ARBA" id="ARBA00022692"/>
    </source>
</evidence>
<keyword evidence="6" id="KW-0813">Transport</keyword>
<feature type="transmembrane region" description="Helical" evidence="6">
    <location>
        <begin position="110"/>
        <end position="137"/>
    </location>
</feature>
<feature type="transmembrane region" description="Helical" evidence="6">
    <location>
        <begin position="527"/>
        <end position="549"/>
    </location>
</feature>
<keyword evidence="5 6" id="KW-0472">Membrane</keyword>
<dbReference type="PIRSF" id="PIRSF018968">
    <property type="entry name" value="ABC_permease_BceB"/>
    <property type="match status" value="1"/>
</dbReference>
<evidence type="ECO:0000256" key="1">
    <source>
        <dbReference type="ARBA" id="ARBA00004651"/>
    </source>
</evidence>
<keyword evidence="4 6" id="KW-1133">Transmembrane helix</keyword>
<evidence type="ECO:0000256" key="4">
    <source>
        <dbReference type="ARBA" id="ARBA00022989"/>
    </source>
</evidence>
<feature type="transmembrane region" description="Helical" evidence="6">
    <location>
        <begin position="587"/>
        <end position="609"/>
    </location>
</feature>
<evidence type="ECO:0000256" key="6">
    <source>
        <dbReference type="PIRNR" id="PIRNR018968"/>
    </source>
</evidence>